<dbReference type="EMBL" id="RDQH01000342">
    <property type="protein sequence ID" value="RXH70529.1"/>
    <property type="molecule type" value="Genomic_DNA"/>
</dbReference>
<organism evidence="3 4">
    <name type="scientific">Malus domestica</name>
    <name type="common">Apple</name>
    <name type="synonym">Pyrus malus</name>
    <dbReference type="NCBI Taxonomy" id="3750"/>
    <lineage>
        <taxon>Eukaryota</taxon>
        <taxon>Viridiplantae</taxon>
        <taxon>Streptophyta</taxon>
        <taxon>Embryophyta</taxon>
        <taxon>Tracheophyta</taxon>
        <taxon>Spermatophyta</taxon>
        <taxon>Magnoliopsida</taxon>
        <taxon>eudicotyledons</taxon>
        <taxon>Gunneridae</taxon>
        <taxon>Pentapetalae</taxon>
        <taxon>rosids</taxon>
        <taxon>fabids</taxon>
        <taxon>Rosales</taxon>
        <taxon>Rosaceae</taxon>
        <taxon>Amygdaloideae</taxon>
        <taxon>Maleae</taxon>
        <taxon>Malus</taxon>
    </lineage>
</organism>
<feature type="domain" description="Alpha/beta hydrolase fold-3" evidence="2">
    <location>
        <begin position="76"/>
        <end position="299"/>
    </location>
</feature>
<name>A0A498HHR2_MALDO</name>
<evidence type="ECO:0000313" key="3">
    <source>
        <dbReference type="EMBL" id="RXH70529.1"/>
    </source>
</evidence>
<keyword evidence="4" id="KW-1185">Reference proteome</keyword>
<dbReference type="PANTHER" id="PTHR23024">
    <property type="entry name" value="ARYLACETAMIDE DEACETYLASE"/>
    <property type="match status" value="1"/>
</dbReference>
<dbReference type="Proteomes" id="UP000290289">
    <property type="component" value="Chromosome 16"/>
</dbReference>
<comment type="caution">
    <text evidence="3">The sequence shown here is derived from an EMBL/GenBank/DDBJ whole genome shotgun (WGS) entry which is preliminary data.</text>
</comment>
<evidence type="ECO:0000259" key="2">
    <source>
        <dbReference type="Pfam" id="PF07859"/>
    </source>
</evidence>
<sequence>MACIAKEVETELLPFFRVYKDGYVERLLGSQYVPPLLDDPETGVSSKDITISQDPLIKARVFLPKLDEPHQKLPVLVYYHGGGFCVESAFSSDHHRYLDGLVSQAKVVAVSVEYRMAPEHYLPAAYEDGWAALQWIASHFAENVIDDEPWLTNHGNSERFFLGGDSAGANIAHNIAMKVGKEGLPGGLKVLGVSLTHPYFCGSKEIGSETCEDPEDFGCLVWNFVYPSAPGGVDCPMINPVAPDAPSLAGLACSRLFVSVSENDELRHRGIAYYEAVKESGWEGEAELVEVEGEDHAFHILKFETPKAKDLTRKVADFLTKYHNLRQPQYLCSPLPPPKPSSKPNPKTCHLGLLPCRPHTKFSSPDNLMVNPAGEVAPSLAGLACSWLLVKERGRKGEVKLFEVEGEGHCYKILCETETEIENVKKMNKCLASFLV</sequence>
<evidence type="ECO:0000313" key="4">
    <source>
        <dbReference type="Proteomes" id="UP000290289"/>
    </source>
</evidence>
<dbReference type="InterPro" id="IPR013094">
    <property type="entry name" value="AB_hydrolase_3"/>
</dbReference>
<reference evidence="3 4" key="1">
    <citation type="submission" date="2018-10" db="EMBL/GenBank/DDBJ databases">
        <title>A high-quality apple genome assembly.</title>
        <authorList>
            <person name="Hu J."/>
        </authorList>
    </citation>
    <scope>NUCLEOTIDE SEQUENCE [LARGE SCALE GENOMIC DNA]</scope>
    <source>
        <strain evidence="4">cv. HFTH1</strain>
        <tissue evidence="3">Young leaf</tissue>
    </source>
</reference>
<dbReference type="PANTHER" id="PTHR23024:SF551">
    <property type="entry name" value="2-HYDROXYISOFLAVANONE DEHYDRATASE-LIKE"/>
    <property type="match status" value="1"/>
</dbReference>
<dbReference type="AlphaFoldDB" id="A0A498HHR2"/>
<dbReference type="STRING" id="3750.A0A498HHR2"/>
<dbReference type="InterPro" id="IPR050466">
    <property type="entry name" value="Carboxylest/Gibb_receptor"/>
</dbReference>
<dbReference type="Gene3D" id="3.40.50.1820">
    <property type="entry name" value="alpha/beta hydrolase"/>
    <property type="match status" value="1"/>
</dbReference>
<protein>
    <recommendedName>
        <fullName evidence="2">Alpha/beta hydrolase fold-3 domain-containing protein</fullName>
    </recommendedName>
</protein>
<dbReference type="GO" id="GO:0016787">
    <property type="term" value="F:hydrolase activity"/>
    <property type="evidence" value="ECO:0007669"/>
    <property type="project" value="InterPro"/>
</dbReference>
<dbReference type="Pfam" id="PF07859">
    <property type="entry name" value="Abhydrolase_3"/>
    <property type="match status" value="1"/>
</dbReference>
<evidence type="ECO:0000256" key="1">
    <source>
        <dbReference type="ARBA" id="ARBA00010515"/>
    </source>
</evidence>
<accession>A0A498HHR2</accession>
<gene>
    <name evidence="3" type="ORF">DVH24_013275</name>
</gene>
<dbReference type="InterPro" id="IPR029058">
    <property type="entry name" value="AB_hydrolase_fold"/>
</dbReference>
<proteinExistence type="inferred from homology"/>
<comment type="similarity">
    <text evidence="1">Belongs to the 'GDXG' lipolytic enzyme family.</text>
</comment>
<dbReference type="SUPFAM" id="SSF53474">
    <property type="entry name" value="alpha/beta-Hydrolases"/>
    <property type="match status" value="1"/>
</dbReference>